<feature type="signal peptide" evidence="1">
    <location>
        <begin position="1"/>
        <end position="17"/>
    </location>
</feature>
<dbReference type="RefSeq" id="XP_062657411.1">
    <property type="nucleotide sequence ID" value="XM_062806685.1"/>
</dbReference>
<reference evidence="2" key="2">
    <citation type="submission" date="2023-06" db="EMBL/GenBank/DDBJ databases">
        <authorList>
            <consortium name="Lawrence Berkeley National Laboratory"/>
            <person name="Haridas S."/>
            <person name="Hensen N."/>
            <person name="Bonometti L."/>
            <person name="Westerberg I."/>
            <person name="Brannstrom I.O."/>
            <person name="Guillou S."/>
            <person name="Cros-Aarteil S."/>
            <person name="Calhoun S."/>
            <person name="Kuo A."/>
            <person name="Mondo S."/>
            <person name="Pangilinan J."/>
            <person name="Riley R."/>
            <person name="Labutti K."/>
            <person name="Andreopoulos B."/>
            <person name="Lipzen A."/>
            <person name="Chen C."/>
            <person name="Yanf M."/>
            <person name="Daum C."/>
            <person name="Ng V."/>
            <person name="Clum A."/>
            <person name="Steindorff A."/>
            <person name="Ohm R."/>
            <person name="Martin F."/>
            <person name="Silar P."/>
            <person name="Natvig D."/>
            <person name="Lalanne C."/>
            <person name="Gautier V."/>
            <person name="Ament-Velasquez S.L."/>
            <person name="Kruys A."/>
            <person name="Hutchinson M.I."/>
            <person name="Powell A.J."/>
            <person name="Barry K."/>
            <person name="Miller A.N."/>
            <person name="Grigoriev I.V."/>
            <person name="Debuchy R."/>
            <person name="Gladieux P."/>
            <person name="Thoren M.H."/>
            <person name="Johannesson H."/>
        </authorList>
    </citation>
    <scope>NUCLEOTIDE SEQUENCE</scope>
    <source>
        <strain evidence="2">CBS 168.71</strain>
    </source>
</reference>
<proteinExistence type="predicted"/>
<dbReference type="GeneID" id="87843633"/>
<evidence type="ECO:0000313" key="3">
    <source>
        <dbReference type="Proteomes" id="UP001278766"/>
    </source>
</evidence>
<keyword evidence="3" id="KW-1185">Reference proteome</keyword>
<sequence>MKATATILLAIATLAAAVPNPNAENPGVISARQGCSYGCVCQSNPDGSADTEQCCTGGTMEGNTCGNMNFAAAVNFASCCPLGQTCNVPAGCDPIPGN</sequence>
<dbReference type="EMBL" id="JAUEPN010000005">
    <property type="protein sequence ID" value="KAK3293897.1"/>
    <property type="molecule type" value="Genomic_DNA"/>
</dbReference>
<dbReference type="AlphaFoldDB" id="A0AAE0LQN1"/>
<protein>
    <submittedName>
        <fullName evidence="2">Uncharacterized protein</fullName>
    </submittedName>
</protein>
<feature type="chain" id="PRO_5042008329" evidence="1">
    <location>
        <begin position="18"/>
        <end position="98"/>
    </location>
</feature>
<keyword evidence="1" id="KW-0732">Signal</keyword>
<evidence type="ECO:0000313" key="2">
    <source>
        <dbReference type="EMBL" id="KAK3293897.1"/>
    </source>
</evidence>
<organism evidence="2 3">
    <name type="scientific">Chaetomium fimeti</name>
    <dbReference type="NCBI Taxonomy" id="1854472"/>
    <lineage>
        <taxon>Eukaryota</taxon>
        <taxon>Fungi</taxon>
        <taxon>Dikarya</taxon>
        <taxon>Ascomycota</taxon>
        <taxon>Pezizomycotina</taxon>
        <taxon>Sordariomycetes</taxon>
        <taxon>Sordariomycetidae</taxon>
        <taxon>Sordariales</taxon>
        <taxon>Chaetomiaceae</taxon>
        <taxon>Chaetomium</taxon>
    </lineage>
</organism>
<dbReference type="Proteomes" id="UP001278766">
    <property type="component" value="Unassembled WGS sequence"/>
</dbReference>
<accession>A0AAE0LQN1</accession>
<reference evidence="2" key="1">
    <citation type="journal article" date="2023" name="Mol. Phylogenet. Evol.">
        <title>Genome-scale phylogeny and comparative genomics of the fungal order Sordariales.</title>
        <authorList>
            <person name="Hensen N."/>
            <person name="Bonometti L."/>
            <person name="Westerberg I."/>
            <person name="Brannstrom I.O."/>
            <person name="Guillou S."/>
            <person name="Cros-Aarteil S."/>
            <person name="Calhoun S."/>
            <person name="Haridas S."/>
            <person name="Kuo A."/>
            <person name="Mondo S."/>
            <person name="Pangilinan J."/>
            <person name="Riley R."/>
            <person name="LaButti K."/>
            <person name="Andreopoulos B."/>
            <person name="Lipzen A."/>
            <person name="Chen C."/>
            <person name="Yan M."/>
            <person name="Daum C."/>
            <person name="Ng V."/>
            <person name="Clum A."/>
            <person name="Steindorff A."/>
            <person name="Ohm R.A."/>
            <person name="Martin F."/>
            <person name="Silar P."/>
            <person name="Natvig D.O."/>
            <person name="Lalanne C."/>
            <person name="Gautier V."/>
            <person name="Ament-Velasquez S.L."/>
            <person name="Kruys A."/>
            <person name="Hutchinson M.I."/>
            <person name="Powell A.J."/>
            <person name="Barry K."/>
            <person name="Miller A.N."/>
            <person name="Grigoriev I.V."/>
            <person name="Debuchy R."/>
            <person name="Gladieux P."/>
            <person name="Hiltunen Thoren M."/>
            <person name="Johannesson H."/>
        </authorList>
    </citation>
    <scope>NUCLEOTIDE SEQUENCE</scope>
    <source>
        <strain evidence="2">CBS 168.71</strain>
    </source>
</reference>
<gene>
    <name evidence="2" type="ORF">B0H64DRAFT_442995</name>
</gene>
<name>A0AAE0LQN1_9PEZI</name>
<evidence type="ECO:0000256" key="1">
    <source>
        <dbReference type="SAM" id="SignalP"/>
    </source>
</evidence>
<comment type="caution">
    <text evidence="2">The sequence shown here is derived from an EMBL/GenBank/DDBJ whole genome shotgun (WGS) entry which is preliminary data.</text>
</comment>